<sequence>MVALSAELPTPIGPYRGRTACIKGNSSYSRPLLCAMRFRDMGFARYPCPSTGRGAMTAENIARAFTMNTPTLPNTMRYKIE</sequence>
<keyword evidence="2" id="KW-1185">Reference proteome</keyword>
<dbReference type="EMBL" id="EF101928">
    <property type="protein sequence ID" value="ABT16505.1"/>
    <property type="molecule type" value="Genomic_DNA"/>
</dbReference>
<proteinExistence type="predicted"/>
<evidence type="ECO:0000313" key="2">
    <source>
        <dbReference type="Proteomes" id="UP000202420"/>
    </source>
</evidence>
<accession>A7K8Y1</accession>
<dbReference type="RefSeq" id="YP_001426852.1">
    <property type="nucleotide sequence ID" value="NC_008724.1"/>
</dbReference>
<name>A7K8Y1_9PHYC</name>
<reference evidence="1 2" key="1">
    <citation type="submission" date="2006-09" db="EMBL/GenBank/DDBJ databases">
        <title>Sequence and annotation of the 288-kb ATCV-1 virus that infects an endosymbiotic Chlorella strain of the heliozoon Acanthocystis turfacea.</title>
        <authorList>
            <person name="Fitzgerald L.A."/>
            <person name="Graves M.V."/>
            <person name="Li X."/>
            <person name="Pfitzner A.J.P."/>
            <person name="Hartigan J."/>
            <person name="Van Etten J.L."/>
        </authorList>
    </citation>
    <scope>NUCLEOTIDE SEQUENCE [LARGE SCALE GENOMIC DNA]</scope>
    <source>
        <strain evidence="1 2">ATCV-1</strain>
    </source>
</reference>
<protein>
    <submittedName>
        <fullName evidence="1">Uncharacterized protein z371L</fullName>
    </submittedName>
</protein>
<gene>
    <name evidence="1" type="primary">z371L</name>
    <name evidence="1" type="ORF">ATCV1_z371L</name>
</gene>
<dbReference type="GeneID" id="5470636"/>
<organism evidence="1 2">
    <name type="scientific">Chlorovirus heliozoae</name>
    <dbReference type="NCBI Taxonomy" id="322019"/>
    <lineage>
        <taxon>Viruses</taxon>
        <taxon>Varidnaviria</taxon>
        <taxon>Bamfordvirae</taxon>
        <taxon>Nucleocytoviricota</taxon>
        <taxon>Megaviricetes</taxon>
        <taxon>Algavirales</taxon>
        <taxon>Phycodnaviridae</taxon>
        <taxon>Chlorovirus</taxon>
    </lineage>
</organism>
<dbReference type="Proteomes" id="UP000202420">
    <property type="component" value="Segment"/>
</dbReference>
<dbReference type="KEGG" id="vg:5470636"/>
<evidence type="ECO:0000313" key="1">
    <source>
        <dbReference type="EMBL" id="ABT16505.1"/>
    </source>
</evidence>